<evidence type="ECO:0000256" key="7">
    <source>
        <dbReference type="ARBA" id="ARBA00022694"/>
    </source>
</evidence>
<dbReference type="PANTHER" id="PTHR21210:SF0">
    <property type="entry name" value="TRNA (URACIL-O(2)-)-METHYLTRANSFERASE-RELATED"/>
    <property type="match status" value="1"/>
</dbReference>
<comment type="subcellular location">
    <subcellularLocation>
        <location evidence="1 9">Cytoplasm</location>
    </subcellularLocation>
</comment>
<evidence type="ECO:0000256" key="1">
    <source>
        <dbReference type="ARBA" id="ARBA00004496"/>
    </source>
</evidence>
<dbReference type="GO" id="GO:0030488">
    <property type="term" value="P:tRNA methylation"/>
    <property type="evidence" value="ECO:0007669"/>
    <property type="project" value="UniProtKB-UniRule"/>
</dbReference>
<evidence type="ECO:0000256" key="5">
    <source>
        <dbReference type="ARBA" id="ARBA00022679"/>
    </source>
</evidence>
<evidence type="ECO:0000256" key="9">
    <source>
        <dbReference type="RuleBase" id="RU368004"/>
    </source>
</evidence>
<sequence>MPHLTQKLIGSCYEMKYCVIPCCAYDFYSKFSKREGSLSVYRSYLNFIREVGEVCGFKVEQDILRIPSTKKVCQIGRTRTYSKEETSRIDKLRTKYLKSRPEPSLPDIPPKRSKMNHECIDTVFLPRNVQEVRNCSKQPRQLQTEVVDLVATNLIKRGDNSAGGEWNRGGKMSMKEIVGLFTKDLLVKLKNEHGGLQTLLKNHHQIFSGET</sequence>
<evidence type="ECO:0000256" key="3">
    <source>
        <dbReference type="ARBA" id="ARBA00022490"/>
    </source>
</evidence>
<keyword evidence="6 9" id="KW-0949">S-adenosyl-L-methionine</keyword>
<evidence type="ECO:0000256" key="6">
    <source>
        <dbReference type="ARBA" id="ARBA00022691"/>
    </source>
</evidence>
<dbReference type="PANTHER" id="PTHR21210">
    <property type="entry name" value="TRNA (URACIL-O(2)-)-METHYLTRANSFERASE-RELATED"/>
    <property type="match status" value="1"/>
</dbReference>
<keyword evidence="4 9" id="KW-0489">Methyltransferase</keyword>
<evidence type="ECO:0000256" key="8">
    <source>
        <dbReference type="ARBA" id="ARBA00047957"/>
    </source>
</evidence>
<keyword evidence="5 9" id="KW-0808">Transferase</keyword>
<comment type="caution">
    <text evidence="10">The sequence shown here is derived from an EMBL/GenBank/DDBJ whole genome shotgun (WGS) entry which is preliminary data.</text>
</comment>
<dbReference type="EC" id="2.1.1.211" evidence="9"/>
<gene>
    <name evidence="10" type="ORF">LOD99_6021</name>
</gene>
<evidence type="ECO:0000313" key="10">
    <source>
        <dbReference type="EMBL" id="KAI6650344.1"/>
    </source>
</evidence>
<comment type="similarity">
    <text evidence="2 9">Belongs to the TRM44 family.</text>
</comment>
<accession>A0AAV7JP72</accession>
<evidence type="ECO:0000313" key="11">
    <source>
        <dbReference type="Proteomes" id="UP001165289"/>
    </source>
</evidence>
<dbReference type="Proteomes" id="UP001165289">
    <property type="component" value="Unassembled WGS sequence"/>
</dbReference>
<evidence type="ECO:0000256" key="4">
    <source>
        <dbReference type="ARBA" id="ARBA00022603"/>
    </source>
</evidence>
<organism evidence="10 11">
    <name type="scientific">Oopsacas minuta</name>
    <dbReference type="NCBI Taxonomy" id="111878"/>
    <lineage>
        <taxon>Eukaryota</taxon>
        <taxon>Metazoa</taxon>
        <taxon>Porifera</taxon>
        <taxon>Hexactinellida</taxon>
        <taxon>Hexasterophora</taxon>
        <taxon>Lyssacinosida</taxon>
        <taxon>Leucopsacidae</taxon>
        <taxon>Oopsacas</taxon>
    </lineage>
</organism>
<proteinExistence type="inferred from homology"/>
<comment type="catalytic activity">
    <reaction evidence="8 9">
        <text>uridine(44) in tRNA(Ser) + S-adenosyl-L-methionine = 2'-O-methyluridine(44) in tRNA(Ser) + S-adenosyl-L-homocysteine + H(+)</text>
        <dbReference type="Rhea" id="RHEA:43100"/>
        <dbReference type="Rhea" id="RHEA-COMP:10339"/>
        <dbReference type="Rhea" id="RHEA-COMP:10340"/>
        <dbReference type="ChEBI" id="CHEBI:15378"/>
        <dbReference type="ChEBI" id="CHEBI:57856"/>
        <dbReference type="ChEBI" id="CHEBI:59789"/>
        <dbReference type="ChEBI" id="CHEBI:65315"/>
        <dbReference type="ChEBI" id="CHEBI:74478"/>
        <dbReference type="EC" id="2.1.1.211"/>
    </reaction>
</comment>
<name>A0AAV7JP72_9METZ</name>
<keyword evidence="3 9" id="KW-0963">Cytoplasm</keyword>
<keyword evidence="11" id="KW-1185">Reference proteome</keyword>
<dbReference type="GO" id="GO:0141101">
    <property type="term" value="F:tRNA(Ser) (uridine(44)-2'-O-)-methyltransferase activity"/>
    <property type="evidence" value="ECO:0007669"/>
    <property type="project" value="UniProtKB-EC"/>
</dbReference>
<protein>
    <recommendedName>
        <fullName evidence="9">tRNA (uracil-O(2)-)-methyltransferase</fullName>
        <ecNumber evidence="9">2.1.1.211</ecNumber>
    </recommendedName>
</protein>
<dbReference type="InterPro" id="IPR011671">
    <property type="entry name" value="tRNA_uracil_MeTrfase"/>
</dbReference>
<keyword evidence="7 9" id="KW-0819">tRNA processing</keyword>
<dbReference type="GO" id="GO:0005737">
    <property type="term" value="C:cytoplasm"/>
    <property type="evidence" value="ECO:0007669"/>
    <property type="project" value="UniProtKB-SubCell"/>
</dbReference>
<dbReference type="AlphaFoldDB" id="A0AAV7JP72"/>
<reference evidence="10 11" key="1">
    <citation type="journal article" date="2023" name="BMC Biol.">
        <title>The compact genome of the sponge Oopsacas minuta (Hexactinellida) is lacking key metazoan core genes.</title>
        <authorList>
            <person name="Santini S."/>
            <person name="Schenkelaars Q."/>
            <person name="Jourda C."/>
            <person name="Duchesne M."/>
            <person name="Belahbib H."/>
            <person name="Rocher C."/>
            <person name="Selva M."/>
            <person name="Riesgo A."/>
            <person name="Vervoort M."/>
            <person name="Leys S.P."/>
            <person name="Kodjabachian L."/>
            <person name="Le Bivic A."/>
            <person name="Borchiellini C."/>
            <person name="Claverie J.M."/>
            <person name="Renard E."/>
        </authorList>
    </citation>
    <scope>NUCLEOTIDE SEQUENCE [LARGE SCALE GENOMIC DNA]</scope>
    <source>
        <strain evidence="10">SPO-2</strain>
    </source>
</reference>
<comment type="function">
    <text evidence="9">Adenosyl-L-methionine (AdoMet)-dependent tRNA (uracil-O(2)-)-methyltransferase.</text>
</comment>
<dbReference type="EMBL" id="JAKMXF010000312">
    <property type="protein sequence ID" value="KAI6650344.1"/>
    <property type="molecule type" value="Genomic_DNA"/>
</dbReference>
<evidence type="ECO:0000256" key="2">
    <source>
        <dbReference type="ARBA" id="ARBA00009056"/>
    </source>
</evidence>